<evidence type="ECO:0000256" key="2">
    <source>
        <dbReference type="ARBA" id="ARBA00023315"/>
    </source>
</evidence>
<dbReference type="PROSITE" id="PS51186">
    <property type="entry name" value="GNAT"/>
    <property type="match status" value="1"/>
</dbReference>
<dbReference type="PANTHER" id="PTHR10545:SF29">
    <property type="entry name" value="GH14572P-RELATED"/>
    <property type="match status" value="1"/>
</dbReference>
<dbReference type="PANTHER" id="PTHR10545">
    <property type="entry name" value="DIAMINE N-ACETYLTRANSFERASE"/>
    <property type="match status" value="1"/>
</dbReference>
<evidence type="ECO:0000313" key="5">
    <source>
        <dbReference type="Proteomes" id="UP001500051"/>
    </source>
</evidence>
<dbReference type="InterPro" id="IPR000182">
    <property type="entry name" value="GNAT_dom"/>
</dbReference>
<reference evidence="5" key="1">
    <citation type="journal article" date="2019" name="Int. J. Syst. Evol. Microbiol.">
        <title>The Global Catalogue of Microorganisms (GCM) 10K type strain sequencing project: providing services to taxonomists for standard genome sequencing and annotation.</title>
        <authorList>
            <consortium name="The Broad Institute Genomics Platform"/>
            <consortium name="The Broad Institute Genome Sequencing Center for Infectious Disease"/>
            <person name="Wu L."/>
            <person name="Ma J."/>
        </authorList>
    </citation>
    <scope>NUCLEOTIDE SEQUENCE [LARGE SCALE GENOMIC DNA]</scope>
    <source>
        <strain evidence="5">JCM 16548</strain>
    </source>
</reference>
<organism evidence="4 5">
    <name type="scientific">Microlunatus aurantiacus</name>
    <dbReference type="NCBI Taxonomy" id="446786"/>
    <lineage>
        <taxon>Bacteria</taxon>
        <taxon>Bacillati</taxon>
        <taxon>Actinomycetota</taxon>
        <taxon>Actinomycetes</taxon>
        <taxon>Propionibacteriales</taxon>
        <taxon>Propionibacteriaceae</taxon>
        <taxon>Microlunatus</taxon>
    </lineage>
</organism>
<dbReference type="CDD" id="cd04301">
    <property type="entry name" value="NAT_SF"/>
    <property type="match status" value="1"/>
</dbReference>
<dbReference type="RefSeq" id="WP_344810398.1">
    <property type="nucleotide sequence ID" value="NZ_BAAAYX010000002.1"/>
</dbReference>
<evidence type="ECO:0000313" key="4">
    <source>
        <dbReference type="EMBL" id="GAA3690615.1"/>
    </source>
</evidence>
<dbReference type="SUPFAM" id="SSF55729">
    <property type="entry name" value="Acyl-CoA N-acyltransferases (Nat)"/>
    <property type="match status" value="1"/>
</dbReference>
<comment type="caution">
    <text evidence="4">The sequence shown here is derived from an EMBL/GenBank/DDBJ whole genome shotgun (WGS) entry which is preliminary data.</text>
</comment>
<dbReference type="Gene3D" id="3.40.630.30">
    <property type="match status" value="1"/>
</dbReference>
<dbReference type="Pfam" id="PF00583">
    <property type="entry name" value="Acetyltransf_1"/>
    <property type="match status" value="1"/>
</dbReference>
<gene>
    <name evidence="4" type="ORF">GCM10022204_01970</name>
</gene>
<dbReference type="Proteomes" id="UP001500051">
    <property type="component" value="Unassembled WGS sequence"/>
</dbReference>
<keyword evidence="1" id="KW-0808">Transferase</keyword>
<evidence type="ECO:0000259" key="3">
    <source>
        <dbReference type="PROSITE" id="PS51186"/>
    </source>
</evidence>
<keyword evidence="2" id="KW-0012">Acyltransferase</keyword>
<sequence>MTDPQLPAGIRAATPDDVPAVLGLIRELADYERALDQVRATPDQLRAALFAPSPGVFALVAENEGEVVGFALYFLSFSTWEGVHGIHLEDLYVSPTRRGTGVGAALLASLAAIAVARGYARVEWSVLDWNTPSIEFYRRLGAVALDEWTGFRLSGDALLATAARSTG</sequence>
<keyword evidence="5" id="KW-1185">Reference proteome</keyword>
<dbReference type="InterPro" id="IPR051016">
    <property type="entry name" value="Diverse_Substrate_AcTransf"/>
</dbReference>
<dbReference type="EMBL" id="BAAAYX010000002">
    <property type="protein sequence ID" value="GAA3690615.1"/>
    <property type="molecule type" value="Genomic_DNA"/>
</dbReference>
<protein>
    <submittedName>
        <fullName evidence="4">GNAT family N-acetyltransferase</fullName>
    </submittedName>
</protein>
<proteinExistence type="predicted"/>
<accession>A0ABP7CLM4</accession>
<evidence type="ECO:0000256" key="1">
    <source>
        <dbReference type="ARBA" id="ARBA00022679"/>
    </source>
</evidence>
<name>A0ABP7CLM4_9ACTN</name>
<feature type="domain" description="N-acetyltransferase" evidence="3">
    <location>
        <begin position="8"/>
        <end position="164"/>
    </location>
</feature>
<dbReference type="InterPro" id="IPR016181">
    <property type="entry name" value="Acyl_CoA_acyltransferase"/>
</dbReference>